<dbReference type="AlphaFoldDB" id="L7C7R9"/>
<organism evidence="1 2">
    <name type="scientific">Rhodopirellula baltica SWK14</name>
    <dbReference type="NCBI Taxonomy" id="993516"/>
    <lineage>
        <taxon>Bacteria</taxon>
        <taxon>Pseudomonadati</taxon>
        <taxon>Planctomycetota</taxon>
        <taxon>Planctomycetia</taxon>
        <taxon>Pirellulales</taxon>
        <taxon>Pirellulaceae</taxon>
        <taxon>Rhodopirellula</taxon>
    </lineage>
</organism>
<evidence type="ECO:0000313" key="1">
    <source>
        <dbReference type="EMBL" id="ELP30058.1"/>
    </source>
</evidence>
<dbReference type="EMBL" id="AMWG01000174">
    <property type="protein sequence ID" value="ELP30058.1"/>
    <property type="molecule type" value="Genomic_DNA"/>
</dbReference>
<accession>L7C7R9</accession>
<proteinExistence type="predicted"/>
<protein>
    <submittedName>
        <fullName evidence="1">Uncharacterized protein</fullName>
    </submittedName>
</protein>
<name>L7C7R9_RHOBT</name>
<dbReference type="Proteomes" id="UP000010959">
    <property type="component" value="Unassembled WGS sequence"/>
</dbReference>
<sequence length="54" mass="6141">MMRSFGGMSVTSVFVVVIMRIDGGWWRVCFNYAGFFAADKAESCRCKNECEEFA</sequence>
<evidence type="ECO:0000313" key="2">
    <source>
        <dbReference type="Proteomes" id="UP000010959"/>
    </source>
</evidence>
<comment type="caution">
    <text evidence="1">The sequence shown here is derived from an EMBL/GenBank/DDBJ whole genome shotgun (WGS) entry which is preliminary data.</text>
</comment>
<gene>
    <name evidence="1" type="ORF">RBSWK_06146</name>
</gene>
<reference evidence="1 2" key="1">
    <citation type="journal article" date="2013" name="Mar. Genomics">
        <title>Expression of sulfatases in Rhodopirellula baltica and the diversity of sulfatases in the genus Rhodopirellula.</title>
        <authorList>
            <person name="Wegner C.E."/>
            <person name="Richter-Heitmann T."/>
            <person name="Klindworth A."/>
            <person name="Klockow C."/>
            <person name="Richter M."/>
            <person name="Achstetter T."/>
            <person name="Glockner F.O."/>
            <person name="Harder J."/>
        </authorList>
    </citation>
    <scope>NUCLEOTIDE SEQUENCE [LARGE SCALE GENOMIC DNA]</scope>
    <source>
        <strain evidence="1 2">SWK14</strain>
    </source>
</reference>